<dbReference type="InterPro" id="IPR004107">
    <property type="entry name" value="Integrase_SAM-like_N"/>
</dbReference>
<dbReference type="GO" id="GO:0009037">
    <property type="term" value="F:tyrosine-based site-specific recombinase activity"/>
    <property type="evidence" value="ECO:0007669"/>
    <property type="project" value="UniProtKB-UniRule"/>
</dbReference>
<organism evidence="12 13">
    <name type="scientific">Flaviaesturariibacter aridisoli</name>
    <dbReference type="NCBI Taxonomy" id="2545761"/>
    <lineage>
        <taxon>Bacteria</taxon>
        <taxon>Pseudomonadati</taxon>
        <taxon>Bacteroidota</taxon>
        <taxon>Chitinophagia</taxon>
        <taxon>Chitinophagales</taxon>
        <taxon>Chitinophagaceae</taxon>
        <taxon>Flaviaestuariibacter</taxon>
    </lineage>
</organism>
<comment type="subcellular location">
    <subcellularLocation>
        <location evidence="1 9">Cytoplasm</location>
    </subcellularLocation>
</comment>
<dbReference type="PROSITE" id="PS51900">
    <property type="entry name" value="CB"/>
    <property type="match status" value="1"/>
</dbReference>
<evidence type="ECO:0000259" key="10">
    <source>
        <dbReference type="PROSITE" id="PS51898"/>
    </source>
</evidence>
<dbReference type="OrthoDB" id="9801717at2"/>
<dbReference type="InterPro" id="IPR013762">
    <property type="entry name" value="Integrase-like_cat_sf"/>
</dbReference>
<feature type="active site" description="O-(3'-phospho-DNA)-tyrosine intermediate" evidence="9">
    <location>
        <position position="279"/>
    </location>
</feature>
<evidence type="ECO:0000256" key="7">
    <source>
        <dbReference type="ARBA" id="ARBA00023172"/>
    </source>
</evidence>
<reference evidence="12 13" key="1">
    <citation type="submission" date="2019-03" db="EMBL/GenBank/DDBJ databases">
        <authorList>
            <person name="Kim M.K.M."/>
        </authorList>
    </citation>
    <scope>NUCLEOTIDE SEQUENCE [LARGE SCALE GENOMIC DNA]</scope>
    <source>
        <strain evidence="12 13">17J68-15</strain>
    </source>
</reference>
<evidence type="ECO:0000313" key="12">
    <source>
        <dbReference type="EMBL" id="TCZ74580.1"/>
    </source>
</evidence>
<evidence type="ECO:0000256" key="5">
    <source>
        <dbReference type="ARBA" id="ARBA00022908"/>
    </source>
</evidence>
<keyword evidence="13" id="KW-1185">Reference proteome</keyword>
<evidence type="ECO:0000256" key="4">
    <source>
        <dbReference type="ARBA" id="ARBA00022829"/>
    </source>
</evidence>
<dbReference type="GO" id="GO:0005737">
    <property type="term" value="C:cytoplasm"/>
    <property type="evidence" value="ECO:0007669"/>
    <property type="project" value="UniProtKB-SubCell"/>
</dbReference>
<feature type="active site" evidence="9">
    <location>
        <position position="151"/>
    </location>
</feature>
<comment type="subunit">
    <text evidence="9">Forms a cyclic heterotetrameric complex composed of two molecules of XerC and two molecules of XerD.</text>
</comment>
<dbReference type="SUPFAM" id="SSF56349">
    <property type="entry name" value="DNA breaking-rejoining enzymes"/>
    <property type="match status" value="1"/>
</dbReference>
<sequence length="298" mass="33403">MPVAHPQLQPFLDYLKFEKRYSRHTVLSYENDLTGFFDFLELQFGAVSLPGITHSFIRSWLAALKDAGLSAKTLNRKISALRSFFKYGLKTGLLTQSPMVKVVAPKNEKRLPQFVADKDIRTLFDYVEFPDSFRGRTERLALELFYQTGMRLSELTGLKESAVHAATGALKVLGKGNKERIIPVGNVLLAHIAAYLDEKKTRDGADRGVLLVSEKGKPLQARAVYTFVKKYLSLVTTIDKRSPHVLRHTFATHLTGAGAELNAVKELLGHSSLAATQVYTHNTIEKLRQVHQNFHPKG</sequence>
<feature type="domain" description="Core-binding (CB)" evidence="11">
    <location>
        <begin position="2"/>
        <end position="89"/>
    </location>
</feature>
<dbReference type="Pfam" id="PF00589">
    <property type="entry name" value="Phage_integrase"/>
    <property type="match status" value="1"/>
</dbReference>
<dbReference type="Proteomes" id="UP000295164">
    <property type="component" value="Unassembled WGS sequence"/>
</dbReference>
<feature type="active site" evidence="9">
    <location>
        <position position="247"/>
    </location>
</feature>
<dbReference type="PANTHER" id="PTHR30349">
    <property type="entry name" value="PHAGE INTEGRASE-RELATED"/>
    <property type="match status" value="1"/>
</dbReference>
<dbReference type="InterPro" id="IPR010998">
    <property type="entry name" value="Integrase_recombinase_N"/>
</dbReference>
<gene>
    <name evidence="9" type="primary">xerC</name>
    <name evidence="12" type="ORF">E0486_02860</name>
</gene>
<dbReference type="RefSeq" id="WP_131850625.1">
    <property type="nucleotide sequence ID" value="NZ_SKFH01000002.1"/>
</dbReference>
<dbReference type="InterPro" id="IPR002104">
    <property type="entry name" value="Integrase_catalytic"/>
</dbReference>
<comment type="similarity">
    <text evidence="9">Belongs to the 'phage' integrase family. XerC subfamily.</text>
</comment>
<keyword evidence="7 9" id="KW-0233">DNA recombination</keyword>
<dbReference type="EMBL" id="SKFH01000002">
    <property type="protein sequence ID" value="TCZ74580.1"/>
    <property type="molecule type" value="Genomic_DNA"/>
</dbReference>
<dbReference type="Pfam" id="PF02899">
    <property type="entry name" value="Phage_int_SAM_1"/>
    <property type="match status" value="1"/>
</dbReference>
<dbReference type="Gene3D" id="1.10.443.10">
    <property type="entry name" value="Intergrase catalytic core"/>
    <property type="match status" value="1"/>
</dbReference>
<dbReference type="InterPro" id="IPR023009">
    <property type="entry name" value="Tyrosine_recombinase_XerC/XerD"/>
</dbReference>
<dbReference type="GO" id="GO:0003677">
    <property type="term" value="F:DNA binding"/>
    <property type="evidence" value="ECO:0007669"/>
    <property type="project" value="UniProtKB-UniRule"/>
</dbReference>
<keyword evidence="6 9" id="KW-0238">DNA-binding</keyword>
<dbReference type="InterPro" id="IPR044068">
    <property type="entry name" value="CB"/>
</dbReference>
<evidence type="ECO:0000256" key="3">
    <source>
        <dbReference type="ARBA" id="ARBA00022618"/>
    </source>
</evidence>
<dbReference type="GO" id="GO:0006313">
    <property type="term" value="P:DNA transposition"/>
    <property type="evidence" value="ECO:0007669"/>
    <property type="project" value="UniProtKB-UniRule"/>
</dbReference>
<feature type="active site" evidence="9">
    <location>
        <position position="244"/>
    </location>
</feature>
<dbReference type="Gene3D" id="1.10.150.130">
    <property type="match status" value="1"/>
</dbReference>
<dbReference type="PANTHER" id="PTHR30349:SF77">
    <property type="entry name" value="TYROSINE RECOMBINASE XERC"/>
    <property type="match status" value="1"/>
</dbReference>
<comment type="function">
    <text evidence="9">Site-specific tyrosine recombinase, which acts by catalyzing the cutting and rejoining of the recombining DNA molecules. The XerC-XerD complex is essential to convert dimers of the bacterial chromosome into monomers to permit their segregation at cell division. It also contributes to the segregational stability of plasmids.</text>
</comment>
<dbReference type="InterPro" id="IPR050090">
    <property type="entry name" value="Tyrosine_recombinase_XerCD"/>
</dbReference>
<dbReference type="InterPro" id="IPR011010">
    <property type="entry name" value="DNA_brk_join_enz"/>
</dbReference>
<accession>A0A4R4E702</accession>
<proteinExistence type="inferred from homology"/>
<keyword evidence="4 9" id="KW-0159">Chromosome partition</keyword>
<comment type="caution">
    <text evidence="12">The sequence shown here is derived from an EMBL/GenBank/DDBJ whole genome shotgun (WGS) entry which is preliminary data.</text>
</comment>
<evidence type="ECO:0000256" key="9">
    <source>
        <dbReference type="HAMAP-Rule" id="MF_01808"/>
    </source>
</evidence>
<dbReference type="HAMAP" id="MF_01808">
    <property type="entry name" value="Recomb_XerC_XerD"/>
    <property type="match status" value="1"/>
</dbReference>
<name>A0A4R4E702_9BACT</name>
<keyword evidence="3 9" id="KW-0132">Cell division</keyword>
<evidence type="ECO:0000259" key="11">
    <source>
        <dbReference type="PROSITE" id="PS51900"/>
    </source>
</evidence>
<evidence type="ECO:0000256" key="8">
    <source>
        <dbReference type="ARBA" id="ARBA00023306"/>
    </source>
</evidence>
<feature type="active site" evidence="9">
    <location>
        <position position="175"/>
    </location>
</feature>
<feature type="domain" description="Tyr recombinase" evidence="10">
    <location>
        <begin position="110"/>
        <end position="292"/>
    </location>
</feature>
<evidence type="ECO:0000256" key="1">
    <source>
        <dbReference type="ARBA" id="ARBA00004496"/>
    </source>
</evidence>
<keyword evidence="2 9" id="KW-0963">Cytoplasm</keyword>
<evidence type="ECO:0000256" key="2">
    <source>
        <dbReference type="ARBA" id="ARBA00022490"/>
    </source>
</evidence>
<protein>
    <recommendedName>
        <fullName evidence="9">Tyrosine recombinase XerC</fullName>
    </recommendedName>
</protein>
<feature type="active site" evidence="9">
    <location>
        <position position="270"/>
    </location>
</feature>
<dbReference type="GO" id="GO:0007059">
    <property type="term" value="P:chromosome segregation"/>
    <property type="evidence" value="ECO:0007669"/>
    <property type="project" value="UniProtKB-UniRule"/>
</dbReference>
<keyword evidence="5 9" id="KW-0229">DNA integration</keyword>
<dbReference type="PROSITE" id="PS51898">
    <property type="entry name" value="TYR_RECOMBINASE"/>
    <property type="match status" value="1"/>
</dbReference>
<evidence type="ECO:0000313" key="13">
    <source>
        <dbReference type="Proteomes" id="UP000295164"/>
    </source>
</evidence>
<dbReference type="AlphaFoldDB" id="A0A4R4E702"/>
<evidence type="ECO:0000256" key="6">
    <source>
        <dbReference type="ARBA" id="ARBA00023125"/>
    </source>
</evidence>
<dbReference type="GO" id="GO:0051301">
    <property type="term" value="P:cell division"/>
    <property type="evidence" value="ECO:0007669"/>
    <property type="project" value="UniProtKB-KW"/>
</dbReference>
<keyword evidence="8 9" id="KW-0131">Cell cycle</keyword>